<dbReference type="EMBL" id="JBBHLL010000011">
    <property type="protein sequence ID" value="KAK7832088.1"/>
    <property type="molecule type" value="Genomic_DNA"/>
</dbReference>
<dbReference type="PROSITE" id="PS50011">
    <property type="entry name" value="PROTEIN_KINASE_DOM"/>
    <property type="match status" value="1"/>
</dbReference>
<dbReference type="PANTHER" id="PTHR48014:SF13">
    <property type="entry name" value="STE20-RELATED KINASE ADAPTER PROTEIN BETA"/>
    <property type="match status" value="1"/>
</dbReference>
<gene>
    <name evidence="4" type="ORF">U0070_015235</name>
</gene>
<dbReference type="InterPro" id="IPR011009">
    <property type="entry name" value="Kinase-like_dom_sf"/>
</dbReference>
<dbReference type="AlphaFoldDB" id="A0AAW0K049"/>
<comment type="function">
    <text evidence="2">Pseudokinase which, in complex with CAB39/MO25 (CAB39/MO25alpha or CAB39L/MO25beta), binds to and activates STK11/LKB1. Adopts a closed conformation typical of active protein kinases and binds STK11/LKB1 as a pseudosubstrate, promoting conformational change of STK11/LKB1 in an active conformation.</text>
</comment>
<dbReference type="GO" id="GO:1902554">
    <property type="term" value="C:serine/threonine protein kinase complex"/>
    <property type="evidence" value="ECO:0007669"/>
    <property type="project" value="TreeGrafter"/>
</dbReference>
<keyword evidence="5" id="KW-1185">Reference proteome</keyword>
<evidence type="ECO:0000313" key="5">
    <source>
        <dbReference type="Proteomes" id="UP001488838"/>
    </source>
</evidence>
<dbReference type="InterPro" id="IPR047173">
    <property type="entry name" value="STRAD_A/B-like"/>
</dbReference>
<dbReference type="FunFam" id="3.30.200.20:FF:000291">
    <property type="entry name" value="STE20-related kinase adapter protein beta isoform X1"/>
    <property type="match status" value="1"/>
</dbReference>
<feature type="domain" description="Protein kinase" evidence="3">
    <location>
        <begin position="30"/>
        <end position="179"/>
    </location>
</feature>
<dbReference type="Pfam" id="PF00069">
    <property type="entry name" value="Pkinase"/>
    <property type="match status" value="1"/>
</dbReference>
<comment type="similarity">
    <text evidence="1">Belongs to the protein kinase superfamily. STE Ser/Thr protein kinase family. STE20 subfamily.</text>
</comment>
<organism evidence="4 5">
    <name type="scientific">Myodes glareolus</name>
    <name type="common">Bank vole</name>
    <name type="synonym">Clethrionomys glareolus</name>
    <dbReference type="NCBI Taxonomy" id="447135"/>
    <lineage>
        <taxon>Eukaryota</taxon>
        <taxon>Metazoa</taxon>
        <taxon>Chordata</taxon>
        <taxon>Craniata</taxon>
        <taxon>Vertebrata</taxon>
        <taxon>Euteleostomi</taxon>
        <taxon>Mammalia</taxon>
        <taxon>Eutheria</taxon>
        <taxon>Euarchontoglires</taxon>
        <taxon>Glires</taxon>
        <taxon>Rodentia</taxon>
        <taxon>Myomorpha</taxon>
        <taxon>Muroidea</taxon>
        <taxon>Cricetidae</taxon>
        <taxon>Arvicolinae</taxon>
        <taxon>Myodes</taxon>
    </lineage>
</organism>
<evidence type="ECO:0000256" key="2">
    <source>
        <dbReference type="ARBA" id="ARBA00034653"/>
    </source>
</evidence>
<dbReference type="Gene3D" id="1.10.510.10">
    <property type="entry name" value="Transferase(Phosphotransferase) domain 1"/>
    <property type="match status" value="1"/>
</dbReference>
<evidence type="ECO:0000313" key="4">
    <source>
        <dbReference type="EMBL" id="KAK7832088.1"/>
    </source>
</evidence>
<dbReference type="GO" id="GO:0004672">
    <property type="term" value="F:protein kinase activity"/>
    <property type="evidence" value="ECO:0007669"/>
    <property type="project" value="InterPro"/>
</dbReference>
<dbReference type="GO" id="GO:0043539">
    <property type="term" value="F:protein serine/threonine kinase activator activity"/>
    <property type="evidence" value="ECO:0007669"/>
    <property type="project" value="InterPro"/>
</dbReference>
<dbReference type="GO" id="GO:0006611">
    <property type="term" value="P:protein export from nucleus"/>
    <property type="evidence" value="ECO:0007669"/>
    <property type="project" value="TreeGrafter"/>
</dbReference>
<dbReference type="Proteomes" id="UP001488838">
    <property type="component" value="Unassembled WGS sequence"/>
</dbReference>
<dbReference type="GO" id="GO:0005524">
    <property type="term" value="F:ATP binding"/>
    <property type="evidence" value="ECO:0007669"/>
    <property type="project" value="InterPro"/>
</dbReference>
<proteinExistence type="inferred from homology"/>
<dbReference type="InterPro" id="IPR000719">
    <property type="entry name" value="Prot_kinase_dom"/>
</dbReference>
<sequence length="179" mass="20287">MRDVDEPATSWSPPSARASEVILSTNASHYELQVEIGRGFDNLTSVHLARHTPTGTLVTVKITNLENCTEERLRALQVTFLKYGNGDEEMPYQRAVVLSHFFQHPNVTTYWTVFTVGSWLWVVSPFMAYGSASQLLKTYFPEGMSEALIRNILFGAVRGLSYLHQSGCIHRYWLLHVHA</sequence>
<dbReference type="PANTHER" id="PTHR48014">
    <property type="entry name" value="SERINE/THREONINE-PROTEIN KINASE FRAY2"/>
    <property type="match status" value="1"/>
</dbReference>
<reference evidence="4 5" key="1">
    <citation type="journal article" date="2023" name="bioRxiv">
        <title>Conserved and derived expression patterns and positive selection on dental genes reveal complex evolutionary context of ever-growing rodent molars.</title>
        <authorList>
            <person name="Calamari Z.T."/>
            <person name="Song A."/>
            <person name="Cohen E."/>
            <person name="Akter M."/>
            <person name="Roy R.D."/>
            <person name="Hallikas O."/>
            <person name="Christensen M.M."/>
            <person name="Li P."/>
            <person name="Marangoni P."/>
            <person name="Jernvall J."/>
            <person name="Klein O.D."/>
        </authorList>
    </citation>
    <scope>NUCLEOTIDE SEQUENCE [LARGE SCALE GENOMIC DNA]</scope>
    <source>
        <strain evidence="4">V071</strain>
    </source>
</reference>
<evidence type="ECO:0000259" key="3">
    <source>
        <dbReference type="PROSITE" id="PS50011"/>
    </source>
</evidence>
<dbReference type="Gene3D" id="3.30.200.20">
    <property type="entry name" value="Phosphorylase Kinase, domain 1"/>
    <property type="match status" value="1"/>
</dbReference>
<dbReference type="SUPFAM" id="SSF56112">
    <property type="entry name" value="Protein kinase-like (PK-like)"/>
    <property type="match status" value="1"/>
</dbReference>
<protein>
    <recommendedName>
        <fullName evidence="3">Protein kinase domain-containing protein</fullName>
    </recommendedName>
</protein>
<evidence type="ECO:0000256" key="1">
    <source>
        <dbReference type="ARBA" id="ARBA00008874"/>
    </source>
</evidence>
<comment type="caution">
    <text evidence="4">The sequence shown here is derived from an EMBL/GenBank/DDBJ whole genome shotgun (WGS) entry which is preliminary data.</text>
</comment>
<accession>A0AAW0K049</accession>
<name>A0AAW0K049_MYOGA</name>